<dbReference type="AlphaFoldDB" id="A0A0A8Z3W3"/>
<reference evidence="1" key="2">
    <citation type="journal article" date="2015" name="Data Brief">
        <title>Shoot transcriptome of the giant reed, Arundo donax.</title>
        <authorList>
            <person name="Barrero R.A."/>
            <person name="Guerrero F.D."/>
            <person name="Moolhuijzen P."/>
            <person name="Goolsby J.A."/>
            <person name="Tidwell J."/>
            <person name="Bellgard S.E."/>
            <person name="Bellgard M.I."/>
        </authorList>
    </citation>
    <scope>NUCLEOTIDE SEQUENCE</scope>
    <source>
        <tissue evidence="1">Shoot tissue taken approximately 20 cm above the soil surface</tissue>
    </source>
</reference>
<reference evidence="1" key="1">
    <citation type="submission" date="2014-09" db="EMBL/GenBank/DDBJ databases">
        <authorList>
            <person name="Magalhaes I.L.F."/>
            <person name="Oliveira U."/>
            <person name="Santos F.R."/>
            <person name="Vidigal T.H.D.A."/>
            <person name="Brescovit A.D."/>
            <person name="Santos A.J."/>
        </authorList>
    </citation>
    <scope>NUCLEOTIDE SEQUENCE</scope>
    <source>
        <tissue evidence="1">Shoot tissue taken approximately 20 cm above the soil surface</tissue>
    </source>
</reference>
<sequence length="32" mass="3895">MQLYPGWCTRLTWLCGFLHLELDIRSIFTNCY</sequence>
<accession>A0A0A8Z3W3</accession>
<organism evidence="1">
    <name type="scientific">Arundo donax</name>
    <name type="common">Giant reed</name>
    <name type="synonym">Donax arundinaceus</name>
    <dbReference type="NCBI Taxonomy" id="35708"/>
    <lineage>
        <taxon>Eukaryota</taxon>
        <taxon>Viridiplantae</taxon>
        <taxon>Streptophyta</taxon>
        <taxon>Embryophyta</taxon>
        <taxon>Tracheophyta</taxon>
        <taxon>Spermatophyta</taxon>
        <taxon>Magnoliopsida</taxon>
        <taxon>Liliopsida</taxon>
        <taxon>Poales</taxon>
        <taxon>Poaceae</taxon>
        <taxon>PACMAD clade</taxon>
        <taxon>Arundinoideae</taxon>
        <taxon>Arundineae</taxon>
        <taxon>Arundo</taxon>
    </lineage>
</organism>
<name>A0A0A8Z3W3_ARUDO</name>
<proteinExistence type="predicted"/>
<protein>
    <submittedName>
        <fullName evidence="1">Uncharacterized protein</fullName>
    </submittedName>
</protein>
<dbReference type="EMBL" id="GBRH01263826">
    <property type="protein sequence ID" value="JAD34069.1"/>
    <property type="molecule type" value="Transcribed_RNA"/>
</dbReference>
<evidence type="ECO:0000313" key="1">
    <source>
        <dbReference type="EMBL" id="JAD34069.1"/>
    </source>
</evidence>